<dbReference type="Proteomes" id="UP000637980">
    <property type="component" value="Unassembled WGS sequence"/>
</dbReference>
<protein>
    <submittedName>
        <fullName evidence="2">Nucleoside triphosphate hydrolase</fullName>
    </submittedName>
</protein>
<dbReference type="Pfam" id="PF00485">
    <property type="entry name" value="PRK"/>
    <property type="match status" value="1"/>
</dbReference>
<dbReference type="InterPro" id="IPR006083">
    <property type="entry name" value="PRK/URK"/>
</dbReference>
<sequence>MANEMDQLRESGSMLSNTQRITQDQLVKQLASYPPGRRHLVAVVGPPGSGKSTLAEALAAAINETSPDCAAVFPMDGIHFDDAILEERGLCQRKGAPETFDVAGFCHLLDRLRRNQEAEIAVPVFDRDLEISRNAARIIPHSVELLIVEGNYLLLDRPFWRDIAAFFDLTVMLDVSAVELRRRLYARWRGYGVEDAEATRRVEENDLPNGLIVLNQSRSADLTLREEDCAVTN</sequence>
<dbReference type="GO" id="GO:0016787">
    <property type="term" value="F:hydrolase activity"/>
    <property type="evidence" value="ECO:0007669"/>
    <property type="project" value="UniProtKB-KW"/>
</dbReference>
<accession>A0ABQ3ES17</accession>
<dbReference type="SUPFAM" id="SSF52540">
    <property type="entry name" value="P-loop containing nucleoside triphosphate hydrolases"/>
    <property type="match status" value="1"/>
</dbReference>
<dbReference type="InterPro" id="IPR027417">
    <property type="entry name" value="P-loop_NTPase"/>
</dbReference>
<gene>
    <name evidence="2" type="primary">frcK</name>
    <name evidence="2" type="ORF">GCM10007094_41530</name>
</gene>
<dbReference type="EMBL" id="BMXE01000010">
    <property type="protein sequence ID" value="GHB47907.1"/>
    <property type="molecule type" value="Genomic_DNA"/>
</dbReference>
<feature type="domain" description="Phosphoribulokinase/uridine kinase" evidence="1">
    <location>
        <begin position="41"/>
        <end position="196"/>
    </location>
</feature>
<evidence type="ECO:0000313" key="3">
    <source>
        <dbReference type="Proteomes" id="UP000637980"/>
    </source>
</evidence>
<comment type="caution">
    <text evidence="2">The sequence shown here is derived from an EMBL/GenBank/DDBJ whole genome shotgun (WGS) entry which is preliminary data.</text>
</comment>
<organism evidence="2 3">
    <name type="scientific">Pseudovibrio japonicus</name>
    <dbReference type="NCBI Taxonomy" id="366534"/>
    <lineage>
        <taxon>Bacteria</taxon>
        <taxon>Pseudomonadati</taxon>
        <taxon>Pseudomonadota</taxon>
        <taxon>Alphaproteobacteria</taxon>
        <taxon>Hyphomicrobiales</taxon>
        <taxon>Stappiaceae</taxon>
        <taxon>Pseudovibrio</taxon>
    </lineage>
</organism>
<reference evidence="3" key="1">
    <citation type="journal article" date="2019" name="Int. J. Syst. Evol. Microbiol.">
        <title>The Global Catalogue of Microorganisms (GCM) 10K type strain sequencing project: providing services to taxonomists for standard genome sequencing and annotation.</title>
        <authorList>
            <consortium name="The Broad Institute Genomics Platform"/>
            <consortium name="The Broad Institute Genome Sequencing Center for Infectious Disease"/>
            <person name="Wu L."/>
            <person name="Ma J."/>
        </authorList>
    </citation>
    <scope>NUCLEOTIDE SEQUENCE [LARGE SCALE GENOMIC DNA]</scope>
    <source>
        <strain evidence="3">KCTC 12861</strain>
    </source>
</reference>
<evidence type="ECO:0000313" key="2">
    <source>
        <dbReference type="EMBL" id="GHB47907.1"/>
    </source>
</evidence>
<keyword evidence="2" id="KW-0378">Hydrolase</keyword>
<keyword evidence="3" id="KW-1185">Reference proteome</keyword>
<name>A0ABQ3ES17_9HYPH</name>
<dbReference type="Gene3D" id="3.40.50.300">
    <property type="entry name" value="P-loop containing nucleotide triphosphate hydrolases"/>
    <property type="match status" value="1"/>
</dbReference>
<proteinExistence type="predicted"/>
<evidence type="ECO:0000259" key="1">
    <source>
        <dbReference type="Pfam" id="PF00485"/>
    </source>
</evidence>
<dbReference type="PANTHER" id="PTHR10285">
    <property type="entry name" value="URIDINE KINASE"/>
    <property type="match status" value="1"/>
</dbReference>
<dbReference type="NCBIfam" id="NF006746">
    <property type="entry name" value="PRK09270.1-5"/>
    <property type="match status" value="1"/>
</dbReference>